<proteinExistence type="predicted"/>
<feature type="region of interest" description="Disordered" evidence="1">
    <location>
        <begin position="1"/>
        <end position="22"/>
    </location>
</feature>
<feature type="compositionally biased region" description="Low complexity" evidence="1">
    <location>
        <begin position="1"/>
        <end position="11"/>
    </location>
</feature>
<accession>A0ABN1ZHD0</accession>
<comment type="caution">
    <text evidence="2">The sequence shown here is derived from an EMBL/GenBank/DDBJ whole genome shotgun (WGS) entry which is preliminary data.</text>
</comment>
<reference evidence="2 3" key="1">
    <citation type="journal article" date="2019" name="Int. J. Syst. Evol. Microbiol.">
        <title>The Global Catalogue of Microorganisms (GCM) 10K type strain sequencing project: providing services to taxonomists for standard genome sequencing and annotation.</title>
        <authorList>
            <consortium name="The Broad Institute Genomics Platform"/>
            <consortium name="The Broad Institute Genome Sequencing Center for Infectious Disease"/>
            <person name="Wu L."/>
            <person name="Ma J."/>
        </authorList>
    </citation>
    <scope>NUCLEOTIDE SEQUENCE [LARGE SCALE GENOMIC DNA]</scope>
    <source>
        <strain evidence="2 3">JCM 12140</strain>
    </source>
</reference>
<evidence type="ECO:0000313" key="3">
    <source>
        <dbReference type="Proteomes" id="UP001501742"/>
    </source>
</evidence>
<dbReference type="EMBL" id="BAAAJX010000020">
    <property type="protein sequence ID" value="GAA1494968.1"/>
    <property type="molecule type" value="Genomic_DNA"/>
</dbReference>
<keyword evidence="3" id="KW-1185">Reference proteome</keyword>
<evidence type="ECO:0000313" key="2">
    <source>
        <dbReference type="EMBL" id="GAA1494968.1"/>
    </source>
</evidence>
<gene>
    <name evidence="2" type="ORF">GCM10009627_33140</name>
</gene>
<evidence type="ECO:0000256" key="1">
    <source>
        <dbReference type="SAM" id="MobiDB-lite"/>
    </source>
</evidence>
<organism evidence="2 3">
    <name type="scientific">Curtobacterium herbarum</name>
    <dbReference type="NCBI Taxonomy" id="150122"/>
    <lineage>
        <taxon>Bacteria</taxon>
        <taxon>Bacillati</taxon>
        <taxon>Actinomycetota</taxon>
        <taxon>Actinomycetes</taxon>
        <taxon>Micrococcales</taxon>
        <taxon>Microbacteriaceae</taxon>
        <taxon>Curtobacterium</taxon>
    </lineage>
</organism>
<protein>
    <submittedName>
        <fullName evidence="2">Uncharacterized protein</fullName>
    </submittedName>
</protein>
<sequence length="166" mass="17844">MSTESCSAALGSGAGGDAEGMPDTDVLERLERTTVRTDDDVVDLVVALLETPVRRQCWVLFLSDRGIPVQLVLPVADLPYQPDDQVEDFGALVEDVVRQVGAAEVVLAWERPGATGLFPVDWEWVDAMACTLDEHGVRLRGQVVVHDDGASMVELDDDEPVATAAA</sequence>
<dbReference type="Proteomes" id="UP001501742">
    <property type="component" value="Unassembled WGS sequence"/>
</dbReference>
<name>A0ABN1ZHD0_9MICO</name>